<feature type="compositionally biased region" description="Basic and acidic residues" evidence="1">
    <location>
        <begin position="40"/>
        <end position="55"/>
    </location>
</feature>
<dbReference type="InterPro" id="IPR051642">
    <property type="entry name" value="SWI6-like"/>
</dbReference>
<feature type="region of interest" description="Disordered" evidence="1">
    <location>
        <begin position="33"/>
        <end position="61"/>
    </location>
</feature>
<feature type="compositionally biased region" description="Acidic residues" evidence="1">
    <location>
        <begin position="440"/>
        <end position="449"/>
    </location>
</feature>
<feature type="region of interest" description="Disordered" evidence="1">
    <location>
        <begin position="272"/>
        <end position="302"/>
    </location>
</feature>
<dbReference type="GO" id="GO:0000981">
    <property type="term" value="F:DNA-binding transcription factor activity, RNA polymerase II-specific"/>
    <property type="evidence" value="ECO:0007669"/>
    <property type="project" value="UniProtKB-ARBA"/>
</dbReference>
<feature type="compositionally biased region" description="Polar residues" evidence="1">
    <location>
        <begin position="278"/>
        <end position="287"/>
    </location>
</feature>
<protein>
    <recommendedName>
        <fullName evidence="2">HTH APSES-type domain-containing protein</fullName>
    </recommendedName>
</protein>
<sequence>MLSIAALLNPLEPGKNNADQSLPCPSQHRFVTSLHHSRSRCSEERPSLDGKRKEATSAAAAQDSVNFPPFEDVNDEVAREIKRYGVPQFGSIRETREHIPYNSSKRDFSIKTGRESIEALKYTFQIPGETLVHTVLWDYRIGFVRVAPFFKSMGYTKTKPSKALDKNPGLRDVCPSITGGAVSAQGYWMPFHCARALCATFCHKISGALIPIFGPDFPSDCTLPESPRFENMIISQRLIAEAVATAPSRERQSEGTVGGDVVQAGPFRALEAWPSTPQPATIPTTSPLRLASHGRSRNSHISMPARERLWVVEDVNHHTISGDSTATSSSLGTSNVTGKIQSDSERCEGPCNDAGPSNLCRSPSLKRIIGPQDTMNDECKRRKVACPLPLLNEGSERNTSGRTALPEGRGLAASRRRETEAIRNSLDRSTAASRQRVEAELEDGAEIYK</sequence>
<evidence type="ECO:0000259" key="2">
    <source>
        <dbReference type="PROSITE" id="PS51299"/>
    </source>
</evidence>
<feature type="region of interest" description="Disordered" evidence="1">
    <location>
        <begin position="390"/>
        <end position="449"/>
    </location>
</feature>
<feature type="compositionally biased region" description="Polar residues" evidence="1">
    <location>
        <begin position="320"/>
        <end position="341"/>
    </location>
</feature>
<feature type="region of interest" description="Disordered" evidence="1">
    <location>
        <begin position="320"/>
        <end position="356"/>
    </location>
</feature>
<comment type="caution">
    <text evidence="3">The sequence shown here is derived from an EMBL/GenBank/DDBJ whole genome shotgun (WGS) entry which is preliminary data.</text>
</comment>
<dbReference type="Gene3D" id="3.10.260.10">
    <property type="entry name" value="Transcription regulator HTH, APSES-type DNA-binding domain"/>
    <property type="match status" value="1"/>
</dbReference>
<organism evidence="3 4">
    <name type="scientific">Claviceps aff. purpurea</name>
    <dbReference type="NCBI Taxonomy" id="1967640"/>
    <lineage>
        <taxon>Eukaryota</taxon>
        <taxon>Fungi</taxon>
        <taxon>Dikarya</taxon>
        <taxon>Ascomycota</taxon>
        <taxon>Pezizomycotina</taxon>
        <taxon>Sordariomycetes</taxon>
        <taxon>Hypocreomycetidae</taxon>
        <taxon>Hypocreales</taxon>
        <taxon>Clavicipitaceae</taxon>
        <taxon>Claviceps</taxon>
    </lineage>
</organism>
<dbReference type="PANTHER" id="PTHR43828">
    <property type="entry name" value="ASPARAGINASE"/>
    <property type="match status" value="1"/>
</dbReference>
<feature type="domain" description="HTH APSES-type" evidence="2">
    <location>
        <begin position="106"/>
        <end position="224"/>
    </location>
</feature>
<evidence type="ECO:0000256" key="1">
    <source>
        <dbReference type="SAM" id="MobiDB-lite"/>
    </source>
</evidence>
<dbReference type="InterPro" id="IPR036887">
    <property type="entry name" value="HTH_APSES_sf"/>
</dbReference>
<dbReference type="EMBL" id="SRRH01000123">
    <property type="protein sequence ID" value="KAG6298478.1"/>
    <property type="molecule type" value="Genomic_DNA"/>
</dbReference>
<accession>A0A9P7TZW0</accession>
<dbReference type="AlphaFoldDB" id="A0A9P7TZW0"/>
<name>A0A9P7TZW0_9HYPO</name>
<evidence type="ECO:0000313" key="3">
    <source>
        <dbReference type="EMBL" id="KAG6298478.1"/>
    </source>
</evidence>
<dbReference type="GO" id="GO:0003677">
    <property type="term" value="F:DNA binding"/>
    <property type="evidence" value="ECO:0007669"/>
    <property type="project" value="InterPro"/>
</dbReference>
<dbReference type="Proteomes" id="UP000707071">
    <property type="component" value="Unassembled WGS sequence"/>
</dbReference>
<reference evidence="3 4" key="1">
    <citation type="journal article" date="2020" name="bioRxiv">
        <title>Whole genome comparisons of ergot fungi reveals the divergence and evolution of species within the genus Claviceps are the result of varying mechanisms driving genome evolution and host range expansion.</title>
        <authorList>
            <person name="Wyka S.A."/>
            <person name="Mondo S.J."/>
            <person name="Liu M."/>
            <person name="Dettman J."/>
            <person name="Nalam V."/>
            <person name="Broders K.D."/>
        </authorList>
    </citation>
    <scope>NUCLEOTIDE SEQUENCE [LARGE SCALE GENOMIC DNA]</scope>
    <source>
        <strain evidence="3 4">Clav52</strain>
    </source>
</reference>
<gene>
    <name evidence="3" type="ORF">E4U09_000779</name>
</gene>
<keyword evidence="4" id="KW-1185">Reference proteome</keyword>
<dbReference type="SUPFAM" id="SSF54616">
    <property type="entry name" value="DNA-binding domain of Mlu1-box binding protein MBP1"/>
    <property type="match status" value="1"/>
</dbReference>
<dbReference type="InterPro" id="IPR003163">
    <property type="entry name" value="Tscrpt_reg_HTH_APSES-type"/>
</dbReference>
<dbReference type="PANTHER" id="PTHR43828:SF5">
    <property type="entry name" value="TRANSCRIPTIONAL REPRESSOR XBP1"/>
    <property type="match status" value="1"/>
</dbReference>
<dbReference type="GO" id="GO:0030907">
    <property type="term" value="C:MBF transcription complex"/>
    <property type="evidence" value="ECO:0007669"/>
    <property type="project" value="TreeGrafter"/>
</dbReference>
<dbReference type="PROSITE" id="PS51299">
    <property type="entry name" value="HTH_APSES"/>
    <property type="match status" value="1"/>
</dbReference>
<proteinExistence type="predicted"/>
<dbReference type="GO" id="GO:0033309">
    <property type="term" value="C:SBF transcription complex"/>
    <property type="evidence" value="ECO:0007669"/>
    <property type="project" value="TreeGrafter"/>
</dbReference>
<evidence type="ECO:0000313" key="4">
    <source>
        <dbReference type="Proteomes" id="UP000707071"/>
    </source>
</evidence>